<evidence type="ECO:0008006" key="3">
    <source>
        <dbReference type="Google" id="ProtNLM"/>
    </source>
</evidence>
<proteinExistence type="predicted"/>
<dbReference type="RefSeq" id="WP_123236283.1">
    <property type="nucleotide sequence ID" value="NZ_RJVP01000001.1"/>
</dbReference>
<sequence length="244" mass="26913">MLPLHQPASFLTTSGQASTTLALPAFDLPCMPVHQHGKGRQHAQSRHHADVRLHGPQQVTVTMSGPDAADRAELQGYIHQIFKRAYGADVRDFMPQLLSLRDAHGDLLAVCGLRHADSTPLFLERYLDMPVQQALALATGKQVPREQLIEIGNLAVGEPSSSRCLLAAISLYLHGTDTRWAVFTGISALRNSLTKLNMQLHPLGTASIERLPAHERAAWGSYYQQKPLVMAIQRQQPLLNDEVQ</sequence>
<comment type="caution">
    <text evidence="1">The sequence shown here is derived from an EMBL/GenBank/DDBJ whole genome shotgun (WGS) entry which is preliminary data.</text>
</comment>
<evidence type="ECO:0000313" key="1">
    <source>
        <dbReference type="EMBL" id="ROH88292.1"/>
    </source>
</evidence>
<protein>
    <recommendedName>
        <fullName evidence="3">Thermostable hemolysin</fullName>
    </recommendedName>
</protein>
<dbReference type="EMBL" id="RJVP01000001">
    <property type="protein sequence ID" value="ROH88292.1"/>
    <property type="molecule type" value="Genomic_DNA"/>
</dbReference>
<accession>A0A3N0V6P9</accession>
<keyword evidence="2" id="KW-1185">Reference proteome</keyword>
<name>A0A3N0V6P9_9PROT</name>
<dbReference type="Proteomes" id="UP000275137">
    <property type="component" value="Unassembled WGS sequence"/>
</dbReference>
<dbReference type="AlphaFoldDB" id="A0A3N0V6P9"/>
<organism evidence="1 2">
    <name type="scientific">Pseudomethylobacillus aquaticus</name>
    <dbReference type="NCBI Taxonomy" id="2676064"/>
    <lineage>
        <taxon>Bacteria</taxon>
        <taxon>Pseudomonadati</taxon>
        <taxon>Pseudomonadota</taxon>
        <taxon>Betaproteobacteria</taxon>
        <taxon>Nitrosomonadales</taxon>
        <taxon>Methylophilaceae</taxon>
        <taxon>Pseudomethylobacillus</taxon>
    </lineage>
</organism>
<dbReference type="InterPro" id="IPR022050">
    <property type="entry name" value="T_hemolysin"/>
</dbReference>
<evidence type="ECO:0000313" key="2">
    <source>
        <dbReference type="Proteomes" id="UP000275137"/>
    </source>
</evidence>
<reference evidence="1 2" key="1">
    <citation type="submission" date="2018-10" db="EMBL/GenBank/DDBJ databases">
        <authorList>
            <person name="Chen W.-M."/>
        </authorList>
    </citation>
    <scope>NUCLEOTIDE SEQUENCE [LARGE SCALE GENOMIC DNA]</scope>
    <source>
        <strain evidence="1 2">H-5</strain>
    </source>
</reference>
<gene>
    <name evidence="1" type="ORF">ED236_02165</name>
</gene>
<dbReference type="Pfam" id="PF12261">
    <property type="entry name" value="T_hemolysin"/>
    <property type="match status" value="1"/>
</dbReference>